<dbReference type="InterPro" id="IPR008947">
    <property type="entry name" value="PLipase_C/P1_nuclease_dom_sf"/>
</dbReference>
<dbReference type="OrthoDB" id="441446at2759"/>
<proteinExistence type="predicted"/>
<feature type="non-terminal residue" evidence="2">
    <location>
        <position position="1"/>
    </location>
</feature>
<dbReference type="AlphaFoldDB" id="A0A9N9DJU7"/>
<keyword evidence="1" id="KW-0472">Membrane</keyword>
<keyword evidence="1" id="KW-0812">Transmembrane</keyword>
<dbReference type="EMBL" id="CAJVPZ010012566">
    <property type="protein sequence ID" value="CAG8640978.1"/>
    <property type="molecule type" value="Genomic_DNA"/>
</dbReference>
<organism evidence="2 3">
    <name type="scientific">Racocetra fulgida</name>
    <dbReference type="NCBI Taxonomy" id="60492"/>
    <lineage>
        <taxon>Eukaryota</taxon>
        <taxon>Fungi</taxon>
        <taxon>Fungi incertae sedis</taxon>
        <taxon>Mucoromycota</taxon>
        <taxon>Glomeromycotina</taxon>
        <taxon>Glomeromycetes</taxon>
        <taxon>Diversisporales</taxon>
        <taxon>Gigasporaceae</taxon>
        <taxon>Racocetra</taxon>
    </lineage>
</organism>
<dbReference type="InterPro" id="IPR011043">
    <property type="entry name" value="Gal_Oxase/kelch_b-propeller"/>
</dbReference>
<sequence length="294" mass="32490">PYNQILIFYGSSDTSIMALDTLKFVWSVATISNIGGSPSSLFSFASTLIGAYILIAFGRINNYKWVTVYDPTKQLQSIQPIPTTPTSSTSSLSTDSSSNIAAIIGGTFGGLAGLIVLITIAVLIVKRYGHPSHSNLELEESSKFNENSNFDYNLNEVDNQFNSSEPLFGGPFYELYLNYILHLMKTTWRGELRSWTFCQDFAPQFSGDPNQFHFTSENVSSDHFTVLSMDQNLSQSVACPEFWAIPINELNCRVVYNGYEPGADLSIGAYYDRIVNGKVMEKLLAIAGIRIAAV</sequence>
<dbReference type="SUPFAM" id="SSF48537">
    <property type="entry name" value="Phospholipase C/P1 nuclease"/>
    <property type="match status" value="1"/>
</dbReference>
<dbReference type="GO" id="GO:0016788">
    <property type="term" value="F:hydrolase activity, acting on ester bonds"/>
    <property type="evidence" value="ECO:0007669"/>
    <property type="project" value="InterPro"/>
</dbReference>
<dbReference type="InterPro" id="IPR015915">
    <property type="entry name" value="Kelch-typ_b-propeller"/>
</dbReference>
<keyword evidence="1" id="KW-1133">Transmembrane helix</keyword>
<comment type="caution">
    <text evidence="2">The sequence shown here is derived from an EMBL/GenBank/DDBJ whole genome shotgun (WGS) entry which is preliminary data.</text>
</comment>
<evidence type="ECO:0000256" key="1">
    <source>
        <dbReference type="SAM" id="Phobius"/>
    </source>
</evidence>
<accession>A0A9N9DJU7</accession>
<keyword evidence="3" id="KW-1185">Reference proteome</keyword>
<reference evidence="2" key="1">
    <citation type="submission" date="2021-06" db="EMBL/GenBank/DDBJ databases">
        <authorList>
            <person name="Kallberg Y."/>
            <person name="Tangrot J."/>
            <person name="Rosling A."/>
        </authorList>
    </citation>
    <scope>NUCLEOTIDE SEQUENCE</scope>
    <source>
        <strain evidence="2">IN212</strain>
    </source>
</reference>
<dbReference type="Proteomes" id="UP000789396">
    <property type="component" value="Unassembled WGS sequence"/>
</dbReference>
<feature type="non-terminal residue" evidence="2">
    <location>
        <position position="294"/>
    </location>
</feature>
<feature type="transmembrane region" description="Helical" evidence="1">
    <location>
        <begin position="41"/>
        <end position="60"/>
    </location>
</feature>
<dbReference type="Gene3D" id="2.120.10.80">
    <property type="entry name" value="Kelch-type beta propeller"/>
    <property type="match status" value="1"/>
</dbReference>
<dbReference type="Gene3D" id="1.10.575.10">
    <property type="entry name" value="P1 Nuclease"/>
    <property type="match status" value="1"/>
</dbReference>
<dbReference type="SUPFAM" id="SSF50965">
    <property type="entry name" value="Galactose oxidase, central domain"/>
    <property type="match status" value="1"/>
</dbReference>
<feature type="transmembrane region" description="Helical" evidence="1">
    <location>
        <begin position="100"/>
        <end position="125"/>
    </location>
</feature>
<gene>
    <name evidence="2" type="ORF">RFULGI_LOCUS8084</name>
</gene>
<evidence type="ECO:0000313" key="2">
    <source>
        <dbReference type="EMBL" id="CAG8640978.1"/>
    </source>
</evidence>
<evidence type="ECO:0000313" key="3">
    <source>
        <dbReference type="Proteomes" id="UP000789396"/>
    </source>
</evidence>
<protein>
    <submittedName>
        <fullName evidence="2">17412_t:CDS:1</fullName>
    </submittedName>
</protein>
<name>A0A9N9DJU7_9GLOM</name>